<gene>
    <name evidence="1" type="ORF">FME351_LOCUS20448</name>
</gene>
<comment type="caution">
    <text evidence="1">The sequence shown here is derived from an EMBL/GenBank/DDBJ whole genome shotgun (WGS) entry which is preliminary data.</text>
</comment>
<reference evidence="1" key="1">
    <citation type="submission" date="2021-02" db="EMBL/GenBank/DDBJ databases">
        <authorList>
            <person name="Nowell W R."/>
        </authorList>
    </citation>
    <scope>NUCLEOTIDE SEQUENCE</scope>
</reference>
<dbReference type="Proteomes" id="UP000663869">
    <property type="component" value="Unassembled WGS sequence"/>
</dbReference>
<accession>A0A818LJM9</accession>
<feature type="non-terminal residue" evidence="1">
    <location>
        <position position="1"/>
    </location>
</feature>
<proteinExistence type="predicted"/>
<dbReference type="EMBL" id="CAJNYU010002641">
    <property type="protein sequence ID" value="CAF3570937.1"/>
    <property type="molecule type" value="Genomic_DNA"/>
</dbReference>
<name>A0A818LJM9_9BILA</name>
<organism evidence="1 2">
    <name type="scientific">Rotaria socialis</name>
    <dbReference type="NCBI Taxonomy" id="392032"/>
    <lineage>
        <taxon>Eukaryota</taxon>
        <taxon>Metazoa</taxon>
        <taxon>Spiralia</taxon>
        <taxon>Gnathifera</taxon>
        <taxon>Rotifera</taxon>
        <taxon>Eurotatoria</taxon>
        <taxon>Bdelloidea</taxon>
        <taxon>Philodinida</taxon>
        <taxon>Philodinidae</taxon>
        <taxon>Rotaria</taxon>
    </lineage>
</organism>
<protein>
    <submittedName>
        <fullName evidence="1">Uncharacterized protein</fullName>
    </submittedName>
</protein>
<evidence type="ECO:0000313" key="1">
    <source>
        <dbReference type="EMBL" id="CAF3570937.1"/>
    </source>
</evidence>
<sequence length="56" mass="6397">EYNTSSPLSSLTVPKRCPSKFEKEWLSDPQHFSFLNECKSDATKALCITCNIQFLI</sequence>
<dbReference type="AlphaFoldDB" id="A0A818LJM9"/>
<evidence type="ECO:0000313" key="2">
    <source>
        <dbReference type="Proteomes" id="UP000663869"/>
    </source>
</evidence>